<dbReference type="EMBL" id="LT629772">
    <property type="protein sequence ID" value="SDS93053.1"/>
    <property type="molecule type" value="Genomic_DNA"/>
</dbReference>
<evidence type="ECO:0000313" key="3">
    <source>
        <dbReference type="Proteomes" id="UP000199103"/>
    </source>
</evidence>
<reference evidence="2 3" key="1">
    <citation type="submission" date="2016-10" db="EMBL/GenBank/DDBJ databases">
        <authorList>
            <person name="de Groot N.N."/>
        </authorList>
    </citation>
    <scope>NUCLEOTIDE SEQUENCE [LARGE SCALE GENOMIC DNA]</scope>
    <source>
        <strain evidence="2 3">DSM 21800</strain>
    </source>
</reference>
<dbReference type="Proteomes" id="UP000199103">
    <property type="component" value="Chromosome I"/>
</dbReference>
<evidence type="ECO:0000256" key="1">
    <source>
        <dbReference type="SAM" id="MobiDB-lite"/>
    </source>
</evidence>
<feature type="region of interest" description="Disordered" evidence="1">
    <location>
        <begin position="1"/>
        <end position="34"/>
    </location>
</feature>
<dbReference type="AlphaFoldDB" id="A0A1H1W7J0"/>
<dbReference type="STRING" id="630515.SAMN04489812_3523"/>
<protein>
    <submittedName>
        <fullName evidence="2">Uncharacterized protein</fullName>
    </submittedName>
</protein>
<organism evidence="2 3">
    <name type="scientific">Microlunatus soli</name>
    <dbReference type="NCBI Taxonomy" id="630515"/>
    <lineage>
        <taxon>Bacteria</taxon>
        <taxon>Bacillati</taxon>
        <taxon>Actinomycetota</taxon>
        <taxon>Actinomycetes</taxon>
        <taxon>Propionibacteriales</taxon>
        <taxon>Propionibacteriaceae</taxon>
        <taxon>Microlunatus</taxon>
    </lineage>
</organism>
<accession>A0A1H1W7J0</accession>
<feature type="compositionally biased region" description="Acidic residues" evidence="1">
    <location>
        <begin position="1"/>
        <end position="27"/>
    </location>
</feature>
<proteinExistence type="predicted"/>
<name>A0A1H1W7J0_9ACTN</name>
<gene>
    <name evidence="2" type="ORF">SAMN04489812_3523</name>
</gene>
<dbReference type="RefSeq" id="WP_157683532.1">
    <property type="nucleotide sequence ID" value="NZ_LT629772.1"/>
</dbReference>
<keyword evidence="3" id="KW-1185">Reference proteome</keyword>
<evidence type="ECO:0000313" key="2">
    <source>
        <dbReference type="EMBL" id="SDS93053.1"/>
    </source>
</evidence>
<sequence length="47" mass="5335">MSGDDDARDVEHDEGADERSEDDDGDDGAPPRSVRDWLTWLRRTIFG</sequence>